<dbReference type="PRINTS" id="PR00411">
    <property type="entry name" value="PNDRDTASEI"/>
</dbReference>
<comment type="similarity">
    <text evidence="2">Belongs to the class-III pyridine nucleotide-disulfide oxidoreductase family.</text>
</comment>
<evidence type="ECO:0000259" key="7">
    <source>
        <dbReference type="Pfam" id="PF02852"/>
    </source>
</evidence>
<accession>Q1K431</accession>
<dbReference type="InterPro" id="IPR023753">
    <property type="entry name" value="FAD/NAD-binding_dom"/>
</dbReference>
<keyword evidence="10" id="KW-1185">Reference proteome</keyword>
<organism evidence="9 10">
    <name type="scientific">Desulfuromonas acetoxidans (strain DSM 684 / 11070)</name>
    <dbReference type="NCBI Taxonomy" id="281689"/>
    <lineage>
        <taxon>Bacteria</taxon>
        <taxon>Pseudomonadati</taxon>
        <taxon>Thermodesulfobacteriota</taxon>
        <taxon>Desulfuromonadia</taxon>
        <taxon>Desulfuromonadales</taxon>
        <taxon>Desulfuromonadaceae</taxon>
        <taxon>Desulfuromonas</taxon>
    </lineage>
</organism>
<evidence type="ECO:0000256" key="2">
    <source>
        <dbReference type="ARBA" id="ARBA00009130"/>
    </source>
</evidence>
<reference evidence="9" key="2">
    <citation type="submission" date="2006-05" db="EMBL/GenBank/DDBJ databases">
        <title>Sequencing of the draft genome and assembly of Desulfuromonas acetoxidans DSM 684.</title>
        <authorList>
            <consortium name="US DOE Joint Genome Institute (JGI-PGF)"/>
            <person name="Copeland A."/>
            <person name="Lucas S."/>
            <person name="Lapidus A."/>
            <person name="Barry K."/>
            <person name="Detter J.C."/>
            <person name="Glavina del Rio T."/>
            <person name="Hammon N."/>
            <person name="Israni S."/>
            <person name="Dalin E."/>
            <person name="Tice H."/>
            <person name="Bruce D."/>
            <person name="Pitluck S."/>
            <person name="Richardson P."/>
        </authorList>
    </citation>
    <scope>NUCLEOTIDE SEQUENCE [LARGE SCALE GENOMIC DNA]</scope>
    <source>
        <strain evidence="9">DSM 684</strain>
    </source>
</reference>
<dbReference type="PANTHER" id="PTHR43429:SF1">
    <property type="entry name" value="NAD(P)H SULFUR OXIDOREDUCTASE (COA-DEPENDENT)"/>
    <property type="match status" value="1"/>
</dbReference>
<dbReference type="GO" id="GO:0016491">
    <property type="term" value="F:oxidoreductase activity"/>
    <property type="evidence" value="ECO:0007669"/>
    <property type="project" value="UniProtKB-KW"/>
</dbReference>
<dbReference type="InterPro" id="IPR050260">
    <property type="entry name" value="FAD-bd_OxRdtase"/>
</dbReference>
<keyword evidence="6" id="KW-0676">Redox-active center</keyword>
<dbReference type="RefSeq" id="WP_005997528.1">
    <property type="nucleotide sequence ID" value="NZ_AAEW02000001.1"/>
</dbReference>
<sequence>MDQRVVIIGGDAAGMSAASKIRREQPDRPIIVVERGAHTSYAACGMPYYIGGLIENSDQLIARTPQQFRDKYQIDVRTRHEAIRLDPAAKRVLIRDLNTNAESWLNYGELLLATGACPFCPEVDGLDARGIFGLSTLESGLRVHDALKREQPQKAVVVGGGYIGLEMAEALIRQGLDVALIQRGPQVMATLDPDMGELVSKALRHIGVQLHLNEEFSHFTVENNRVNAVVTNQRSLPADLVILGMGVRPNSQLAAEAGLRLSHKQAIWVDQTMRTSHDHIWAAGDCAVSTHLLTEKPVNIALGTIANKQGVVAGTNIAGGNARFPGIVGTAVSKICAVEVARTGLQETELHHLDIDYATATIKSRTRAGYYPQAGTIHVKMLGEKKTGKLLGAQIVGFEGAAKRIDILATALTAQMTVANIIDLDLSYAPPFSPVWDPVQTAARKLIKAL</sequence>
<name>Q1K431_DESA6</name>
<dbReference type="Pfam" id="PF02852">
    <property type="entry name" value="Pyr_redox_dim"/>
    <property type="match status" value="1"/>
</dbReference>
<evidence type="ECO:0000259" key="8">
    <source>
        <dbReference type="Pfam" id="PF07992"/>
    </source>
</evidence>
<dbReference type="SUPFAM" id="SSF55424">
    <property type="entry name" value="FAD/NAD-linked reductases, dimerisation (C-terminal) domain"/>
    <property type="match status" value="1"/>
</dbReference>
<dbReference type="InterPro" id="IPR004099">
    <property type="entry name" value="Pyr_nucl-diS_OxRdtase_dimer"/>
</dbReference>
<dbReference type="Pfam" id="PF07992">
    <property type="entry name" value="Pyr_redox_2"/>
    <property type="match status" value="1"/>
</dbReference>
<dbReference type="SUPFAM" id="SSF51905">
    <property type="entry name" value="FAD/NAD(P)-binding domain"/>
    <property type="match status" value="1"/>
</dbReference>
<comment type="caution">
    <text evidence="9">The sequence shown here is derived from an EMBL/GenBank/DDBJ whole genome shotgun (WGS) entry which is preliminary data.</text>
</comment>
<protein>
    <submittedName>
        <fullName evidence="9">FAD-dependent pyridine nucleotide-disulphide oxidoreductase</fullName>
    </submittedName>
</protein>
<feature type="domain" description="Pyridine nucleotide-disulphide oxidoreductase dimerisation" evidence="7">
    <location>
        <begin position="334"/>
        <end position="435"/>
    </location>
</feature>
<evidence type="ECO:0000256" key="6">
    <source>
        <dbReference type="ARBA" id="ARBA00023284"/>
    </source>
</evidence>
<comment type="cofactor">
    <cofactor evidence="1">
        <name>FAD</name>
        <dbReference type="ChEBI" id="CHEBI:57692"/>
    </cofactor>
</comment>
<feature type="domain" description="FAD/NAD(P)-binding" evidence="8">
    <location>
        <begin position="4"/>
        <end position="301"/>
    </location>
</feature>
<reference evidence="9" key="1">
    <citation type="submission" date="2006-05" db="EMBL/GenBank/DDBJ databases">
        <title>Annotation of the draft genome assembly of Desulfuromonas acetoxidans DSM 684.</title>
        <authorList>
            <consortium name="US DOE Joint Genome Institute (JGI-ORNL)"/>
            <person name="Larimer F."/>
            <person name="Land M."/>
            <person name="Hauser L."/>
        </authorList>
    </citation>
    <scope>NUCLEOTIDE SEQUENCE [LARGE SCALE GENOMIC DNA]</scope>
    <source>
        <strain evidence="9">DSM 684</strain>
    </source>
</reference>
<dbReference type="InterPro" id="IPR016156">
    <property type="entry name" value="FAD/NAD-linked_Rdtase_dimer_sf"/>
</dbReference>
<keyword evidence="4" id="KW-0274">FAD</keyword>
<dbReference type="OrthoDB" id="9769238at2"/>
<evidence type="ECO:0000313" key="10">
    <source>
        <dbReference type="Proteomes" id="UP000005695"/>
    </source>
</evidence>
<dbReference type="AlphaFoldDB" id="Q1K431"/>
<proteinExistence type="inferred from homology"/>
<gene>
    <name evidence="9" type="ORF">Dace_3138</name>
</gene>
<dbReference type="EMBL" id="AAEW02000001">
    <property type="protein sequence ID" value="EAT17272.1"/>
    <property type="molecule type" value="Genomic_DNA"/>
</dbReference>
<evidence type="ECO:0000256" key="4">
    <source>
        <dbReference type="ARBA" id="ARBA00022827"/>
    </source>
</evidence>
<evidence type="ECO:0000256" key="5">
    <source>
        <dbReference type="ARBA" id="ARBA00023002"/>
    </source>
</evidence>
<keyword evidence="3" id="KW-0285">Flavoprotein</keyword>
<evidence type="ECO:0000256" key="3">
    <source>
        <dbReference type="ARBA" id="ARBA00022630"/>
    </source>
</evidence>
<evidence type="ECO:0000313" key="9">
    <source>
        <dbReference type="EMBL" id="EAT17272.1"/>
    </source>
</evidence>
<keyword evidence="5" id="KW-0560">Oxidoreductase</keyword>
<evidence type="ECO:0000256" key="1">
    <source>
        <dbReference type="ARBA" id="ARBA00001974"/>
    </source>
</evidence>
<dbReference type="Proteomes" id="UP000005695">
    <property type="component" value="Unassembled WGS sequence"/>
</dbReference>
<dbReference type="Gene3D" id="3.50.50.60">
    <property type="entry name" value="FAD/NAD(P)-binding domain"/>
    <property type="match status" value="2"/>
</dbReference>
<dbReference type="PRINTS" id="PR00368">
    <property type="entry name" value="FADPNR"/>
</dbReference>
<dbReference type="PANTHER" id="PTHR43429">
    <property type="entry name" value="PYRIDINE NUCLEOTIDE-DISULFIDE OXIDOREDUCTASE DOMAIN-CONTAINING"/>
    <property type="match status" value="1"/>
</dbReference>
<dbReference type="InterPro" id="IPR036188">
    <property type="entry name" value="FAD/NAD-bd_sf"/>
</dbReference>